<dbReference type="GeneID" id="24134582"/>
<dbReference type="InterPro" id="IPR025533">
    <property type="entry name" value="DUF4419"/>
</dbReference>
<dbReference type="PANTHER" id="PTHR31252">
    <property type="entry name" value="DUF4419 DOMAIN-CONTAINING PROTEIN"/>
    <property type="match status" value="1"/>
</dbReference>
<evidence type="ECO:0000313" key="1">
    <source>
        <dbReference type="EMBL" id="KDO21822.1"/>
    </source>
</evidence>
<dbReference type="OMA" id="HMSEMRW"/>
<proteinExistence type="predicted"/>
<dbReference type="Pfam" id="PF14388">
    <property type="entry name" value="DUF4419"/>
    <property type="match status" value="1"/>
</dbReference>
<dbReference type="KEGG" id="spar:SPRG_12639"/>
<dbReference type="VEuPathDB" id="FungiDB:SPRG_12639"/>
<dbReference type="RefSeq" id="XP_012207499.1">
    <property type="nucleotide sequence ID" value="XM_012352109.1"/>
</dbReference>
<gene>
    <name evidence="1" type="ORF">SPRG_12639</name>
</gene>
<name>A0A067C4U0_SAPPC</name>
<accession>A0A067C4U0</accession>
<sequence length="391" mass="42967">MITFAVSSVQRNACRETPSTASPVASLKAFAKEGCKDIVQGTKLGSVVASESGFVRGVIEAYNEHLDLVLRPDDIWLAILIQFGMYVDGHAEELRSSLVKHDGQKELVVYASGTLYSVDIGALSKQMVDKMDEHLVDPSLKHWVLPSFSTTTDHDVIVASVVLMATMKTYFSYKFCLRCGIPQVTLLGTVGDWEDIRRRLDELAAYGERMTQWAAMLAPILDQFVAAAKGHANVAFWDRICSHQGGGSGPSYLSGWISVFCVFSDKGEWQGDHMSEMRWERKPDADVNGSNVADYVEVLVPYDYPLVDMEDIPPGYLTVDVTIDDNGIEHKALMFAGHMAYAVGGNQTSIAPSLSWAIALKNGEPAPPSKRELLFEKRAAQRAQATAANEH</sequence>
<organism evidence="1 2">
    <name type="scientific">Saprolegnia parasitica (strain CBS 223.65)</name>
    <dbReference type="NCBI Taxonomy" id="695850"/>
    <lineage>
        <taxon>Eukaryota</taxon>
        <taxon>Sar</taxon>
        <taxon>Stramenopiles</taxon>
        <taxon>Oomycota</taxon>
        <taxon>Saprolegniomycetes</taxon>
        <taxon>Saprolegniales</taxon>
        <taxon>Saprolegniaceae</taxon>
        <taxon>Saprolegnia</taxon>
    </lineage>
</organism>
<dbReference type="AlphaFoldDB" id="A0A067C4U0"/>
<dbReference type="PANTHER" id="PTHR31252:SF11">
    <property type="entry name" value="DUF4419 DOMAIN-CONTAINING PROTEIN"/>
    <property type="match status" value="1"/>
</dbReference>
<reference evidence="1 2" key="1">
    <citation type="journal article" date="2013" name="PLoS Genet.">
        <title>Distinctive expansion of potential virulence genes in the genome of the oomycete fish pathogen Saprolegnia parasitica.</title>
        <authorList>
            <person name="Jiang R.H."/>
            <person name="de Bruijn I."/>
            <person name="Haas B.J."/>
            <person name="Belmonte R."/>
            <person name="Lobach L."/>
            <person name="Christie J."/>
            <person name="van den Ackerveken G."/>
            <person name="Bottin A."/>
            <person name="Bulone V."/>
            <person name="Diaz-Moreno S.M."/>
            <person name="Dumas B."/>
            <person name="Fan L."/>
            <person name="Gaulin E."/>
            <person name="Govers F."/>
            <person name="Grenville-Briggs L.J."/>
            <person name="Horner N.R."/>
            <person name="Levin J.Z."/>
            <person name="Mammella M."/>
            <person name="Meijer H.J."/>
            <person name="Morris P."/>
            <person name="Nusbaum C."/>
            <person name="Oome S."/>
            <person name="Phillips A.J."/>
            <person name="van Rooyen D."/>
            <person name="Rzeszutek E."/>
            <person name="Saraiva M."/>
            <person name="Secombes C.J."/>
            <person name="Seidl M.F."/>
            <person name="Snel B."/>
            <person name="Stassen J.H."/>
            <person name="Sykes S."/>
            <person name="Tripathy S."/>
            <person name="van den Berg H."/>
            <person name="Vega-Arreguin J.C."/>
            <person name="Wawra S."/>
            <person name="Young S.K."/>
            <person name="Zeng Q."/>
            <person name="Dieguez-Uribeondo J."/>
            <person name="Russ C."/>
            <person name="Tyler B.M."/>
            <person name="van West P."/>
        </authorList>
    </citation>
    <scope>NUCLEOTIDE SEQUENCE [LARGE SCALE GENOMIC DNA]</scope>
    <source>
        <strain evidence="1 2">CBS 223.65</strain>
    </source>
</reference>
<dbReference type="OrthoDB" id="9978173at2759"/>
<keyword evidence="2" id="KW-1185">Reference proteome</keyword>
<evidence type="ECO:0000313" key="2">
    <source>
        <dbReference type="Proteomes" id="UP000030745"/>
    </source>
</evidence>
<dbReference type="Proteomes" id="UP000030745">
    <property type="component" value="Unassembled WGS sequence"/>
</dbReference>
<dbReference type="EMBL" id="KK583280">
    <property type="protein sequence ID" value="KDO21822.1"/>
    <property type="molecule type" value="Genomic_DNA"/>
</dbReference>
<protein>
    <submittedName>
        <fullName evidence="1">Uncharacterized protein</fullName>
    </submittedName>
</protein>
<dbReference type="STRING" id="695850.A0A067C4U0"/>